<name>A0A8D2GVE9_UROPR</name>
<keyword evidence="3" id="KW-1185">Reference proteome</keyword>
<reference evidence="2" key="2">
    <citation type="submission" date="2025-09" db="UniProtKB">
        <authorList>
            <consortium name="Ensembl"/>
        </authorList>
    </citation>
    <scope>IDENTIFICATION</scope>
</reference>
<protein>
    <submittedName>
        <fullName evidence="2">Uncharacterized protein</fullName>
    </submittedName>
</protein>
<dbReference type="PANTHER" id="PTHR39235">
    <property type="entry name" value="PHOSPHATIDYLINOSITOL N-ACETYLGLUCOSAMINYLTRANSFERASE SUBUNIT Y"/>
    <property type="match status" value="1"/>
</dbReference>
<proteinExistence type="predicted"/>
<dbReference type="PANTHER" id="PTHR39235:SF1">
    <property type="entry name" value="PHOSPHATIDYLINOSITOL N-ACETYLGLUCOSAMINYLTRANSFERASE SUBUNIT Y"/>
    <property type="match status" value="1"/>
</dbReference>
<sequence>VFLPLPKLTVILLIPLAGLFYLASVRENFPRGCASMASLYSQSALVMTIPVYVFFHLWTWMGVKLFKCNQCNHSGDSKYINDRS</sequence>
<dbReference type="AlphaFoldDB" id="A0A8D2GVE9"/>
<evidence type="ECO:0000256" key="1">
    <source>
        <dbReference type="SAM" id="Phobius"/>
    </source>
</evidence>
<evidence type="ECO:0000313" key="3">
    <source>
        <dbReference type="Proteomes" id="UP000694417"/>
    </source>
</evidence>
<feature type="transmembrane region" description="Helical" evidence="1">
    <location>
        <begin position="44"/>
        <end position="63"/>
    </location>
</feature>
<dbReference type="GO" id="GO:0006506">
    <property type="term" value="P:GPI anchor biosynthetic process"/>
    <property type="evidence" value="ECO:0007669"/>
    <property type="project" value="TreeGrafter"/>
</dbReference>
<keyword evidence="1" id="KW-1133">Transmembrane helix</keyword>
<organism evidence="2 3">
    <name type="scientific">Urocitellus parryii</name>
    <name type="common">Arctic ground squirrel</name>
    <name type="synonym">Spermophilus parryii</name>
    <dbReference type="NCBI Taxonomy" id="9999"/>
    <lineage>
        <taxon>Eukaryota</taxon>
        <taxon>Metazoa</taxon>
        <taxon>Chordata</taxon>
        <taxon>Craniata</taxon>
        <taxon>Vertebrata</taxon>
        <taxon>Euteleostomi</taxon>
        <taxon>Mammalia</taxon>
        <taxon>Eutheria</taxon>
        <taxon>Euarchontoglires</taxon>
        <taxon>Glires</taxon>
        <taxon>Rodentia</taxon>
        <taxon>Sciuromorpha</taxon>
        <taxon>Sciuridae</taxon>
        <taxon>Xerinae</taxon>
        <taxon>Marmotini</taxon>
        <taxon>Urocitellus</taxon>
    </lineage>
</organism>
<evidence type="ECO:0000313" key="2">
    <source>
        <dbReference type="Ensembl" id="ENSUPAP00010002710.1"/>
    </source>
</evidence>
<feature type="transmembrane region" description="Helical" evidence="1">
    <location>
        <begin position="6"/>
        <end position="23"/>
    </location>
</feature>
<accession>A0A8D2GVE9</accession>
<dbReference type="Ensembl" id="ENSUPAT00010003127.1">
    <property type="protein sequence ID" value="ENSUPAP00010002710.1"/>
    <property type="gene ID" value="ENSUPAG00010002270.1"/>
</dbReference>
<dbReference type="Proteomes" id="UP000694417">
    <property type="component" value="Unplaced"/>
</dbReference>
<reference evidence="2" key="1">
    <citation type="submission" date="2025-08" db="UniProtKB">
        <authorList>
            <consortium name="Ensembl"/>
        </authorList>
    </citation>
    <scope>IDENTIFICATION</scope>
</reference>
<dbReference type="GeneTree" id="ENSGT00610000087446"/>
<dbReference type="GO" id="GO:0000506">
    <property type="term" value="C:glycosylphosphatidylinositol-N-acetylglucosaminyltransferase (GPI-GnT) complex"/>
    <property type="evidence" value="ECO:0007669"/>
    <property type="project" value="TreeGrafter"/>
</dbReference>
<keyword evidence="1" id="KW-0472">Membrane</keyword>
<keyword evidence="1" id="KW-0812">Transmembrane</keyword>